<evidence type="ECO:0000256" key="2">
    <source>
        <dbReference type="SAM" id="Phobius"/>
    </source>
</evidence>
<keyword evidence="2" id="KW-0812">Transmembrane</keyword>
<keyword evidence="1" id="KW-0175">Coiled coil</keyword>
<organism evidence="3 4">
    <name type="scientific">Euplotes crassus</name>
    <dbReference type="NCBI Taxonomy" id="5936"/>
    <lineage>
        <taxon>Eukaryota</taxon>
        <taxon>Sar</taxon>
        <taxon>Alveolata</taxon>
        <taxon>Ciliophora</taxon>
        <taxon>Intramacronucleata</taxon>
        <taxon>Spirotrichea</taxon>
        <taxon>Hypotrichia</taxon>
        <taxon>Euplotida</taxon>
        <taxon>Euplotidae</taxon>
        <taxon>Moneuplotes</taxon>
    </lineage>
</organism>
<protein>
    <submittedName>
        <fullName evidence="3">Uncharacterized protein</fullName>
    </submittedName>
</protein>
<feature type="coiled-coil region" evidence="1">
    <location>
        <begin position="29"/>
        <end position="56"/>
    </location>
</feature>
<evidence type="ECO:0000256" key="1">
    <source>
        <dbReference type="SAM" id="Coils"/>
    </source>
</evidence>
<reference evidence="3" key="1">
    <citation type="submission" date="2023-07" db="EMBL/GenBank/DDBJ databases">
        <authorList>
            <consortium name="AG Swart"/>
            <person name="Singh M."/>
            <person name="Singh A."/>
            <person name="Seah K."/>
            <person name="Emmerich C."/>
        </authorList>
    </citation>
    <scope>NUCLEOTIDE SEQUENCE</scope>
    <source>
        <strain evidence="3">DP1</strain>
    </source>
</reference>
<gene>
    <name evidence="3" type="ORF">ECRASSUSDP1_LOCUS18845</name>
</gene>
<name>A0AAD1XRG9_EUPCR</name>
<proteinExistence type="predicted"/>
<comment type="caution">
    <text evidence="3">The sequence shown here is derived from an EMBL/GenBank/DDBJ whole genome shotgun (WGS) entry which is preliminary data.</text>
</comment>
<evidence type="ECO:0000313" key="4">
    <source>
        <dbReference type="Proteomes" id="UP001295684"/>
    </source>
</evidence>
<dbReference type="EMBL" id="CAMPGE010019100">
    <property type="protein sequence ID" value="CAI2377459.1"/>
    <property type="molecule type" value="Genomic_DNA"/>
</dbReference>
<evidence type="ECO:0000313" key="3">
    <source>
        <dbReference type="EMBL" id="CAI2377459.1"/>
    </source>
</evidence>
<sequence length="257" mass="29485">MDISQRTEGGNRSIIELVKDQSRQCLEYRKAIEDSRKDISEEAKAKKKQLSVIQDQANKLDFEQKKIEDDLCECMSSSISLKAILRYKINELEFIKEILMEKGRLEGLDSKSNNPDDTNSPLMVSEHQNLEILQNSIDISIKKFKSVAFSSKIETTLMNPSKPNKNPSPCTTCTKNRVKSLPEKLEGTSKIAESLLENQLSQKLSLIQSQYQKAASELEKAKKERLFQNTIFFWYEGIIFLFLVLGVYFVFKNNLLV</sequence>
<keyword evidence="2" id="KW-0472">Membrane</keyword>
<feature type="transmembrane region" description="Helical" evidence="2">
    <location>
        <begin position="232"/>
        <end position="251"/>
    </location>
</feature>
<dbReference type="Proteomes" id="UP001295684">
    <property type="component" value="Unassembled WGS sequence"/>
</dbReference>
<dbReference type="AlphaFoldDB" id="A0AAD1XRG9"/>
<keyword evidence="2" id="KW-1133">Transmembrane helix</keyword>
<keyword evidence="4" id="KW-1185">Reference proteome</keyword>
<accession>A0AAD1XRG9</accession>